<organism evidence="10 11">
    <name type="scientific">Taxus chinensis</name>
    <name type="common">Chinese yew</name>
    <name type="synonym">Taxus wallichiana var. chinensis</name>
    <dbReference type="NCBI Taxonomy" id="29808"/>
    <lineage>
        <taxon>Eukaryota</taxon>
        <taxon>Viridiplantae</taxon>
        <taxon>Streptophyta</taxon>
        <taxon>Embryophyta</taxon>
        <taxon>Tracheophyta</taxon>
        <taxon>Spermatophyta</taxon>
        <taxon>Pinopsida</taxon>
        <taxon>Pinidae</taxon>
        <taxon>Conifers II</taxon>
        <taxon>Cupressales</taxon>
        <taxon>Taxaceae</taxon>
        <taxon>Taxus</taxon>
    </lineage>
</organism>
<comment type="caution">
    <text evidence="9">Lacks conserved residue(s) required for the propagation of feature annotation.</text>
</comment>
<dbReference type="EMBL" id="JAHRHJ020000011">
    <property type="protein sequence ID" value="KAH9294691.1"/>
    <property type="molecule type" value="Genomic_DNA"/>
</dbReference>
<feature type="transmembrane region" description="Helical" evidence="9">
    <location>
        <begin position="12"/>
        <end position="37"/>
    </location>
</feature>
<dbReference type="AlphaFoldDB" id="A0AA38C8Z4"/>
<evidence type="ECO:0000313" key="11">
    <source>
        <dbReference type="Proteomes" id="UP000824469"/>
    </source>
</evidence>
<reference evidence="10 11" key="1">
    <citation type="journal article" date="2021" name="Nat. Plants">
        <title>The Taxus genome provides insights into paclitaxel biosynthesis.</title>
        <authorList>
            <person name="Xiong X."/>
            <person name="Gou J."/>
            <person name="Liao Q."/>
            <person name="Li Y."/>
            <person name="Zhou Q."/>
            <person name="Bi G."/>
            <person name="Li C."/>
            <person name="Du R."/>
            <person name="Wang X."/>
            <person name="Sun T."/>
            <person name="Guo L."/>
            <person name="Liang H."/>
            <person name="Lu P."/>
            <person name="Wu Y."/>
            <person name="Zhang Z."/>
            <person name="Ro D.K."/>
            <person name="Shang Y."/>
            <person name="Huang S."/>
            <person name="Yan J."/>
        </authorList>
    </citation>
    <scope>NUCLEOTIDE SEQUENCE [LARGE SCALE GENOMIC DNA]</scope>
    <source>
        <strain evidence="10">Ta-2019</strain>
    </source>
</reference>
<evidence type="ECO:0000256" key="7">
    <source>
        <dbReference type="ARBA" id="ARBA00023136"/>
    </source>
</evidence>
<comment type="caution">
    <text evidence="10">The sequence shown here is derived from an EMBL/GenBank/DDBJ whole genome shotgun (WGS) entry which is preliminary data.</text>
</comment>
<dbReference type="InterPro" id="IPR007594">
    <property type="entry name" value="RFT1"/>
</dbReference>
<dbReference type="InterPro" id="IPR027417">
    <property type="entry name" value="P-loop_NTPase"/>
</dbReference>
<evidence type="ECO:0000256" key="5">
    <source>
        <dbReference type="ARBA" id="ARBA00022824"/>
    </source>
</evidence>
<evidence type="ECO:0000256" key="2">
    <source>
        <dbReference type="ARBA" id="ARBA00004922"/>
    </source>
</evidence>
<feature type="transmembrane region" description="Helical" evidence="9">
    <location>
        <begin position="244"/>
        <end position="268"/>
    </location>
</feature>
<comment type="similarity">
    <text evidence="3 9">Belongs to the RFT1 family.</text>
</comment>
<dbReference type="Pfam" id="PF04506">
    <property type="entry name" value="Rft-1"/>
    <property type="match status" value="1"/>
</dbReference>
<gene>
    <name evidence="10" type="ORF">KI387_038279</name>
</gene>
<feature type="transmembrane region" description="Helical" evidence="9">
    <location>
        <begin position="344"/>
        <end position="369"/>
    </location>
</feature>
<proteinExistence type="inferred from homology"/>
<comment type="function">
    <text evidence="8 9">Intramembrane glycolipid transporter that operates in the biosynthetic pathway of dolichol-linked oligosaccharides, the glycan precursors employed in protein asparagine (N)-glycosylation. The sequential addition of sugars to dolichol pyrophosphate produces dolichol-linked oligosaccharides containing fourteen sugars, including two GlcNAcs, nine mannoses and three glucoses. Once assembled, the oligosaccharide is transferred from the lipid to nascent proteins by oligosaccharyltransferases. The assembly of dolichol-linked oligosaccharides begins on the cytosolic side of the endoplasmic reticulum membrane and finishes in its lumen. RFT1 could mediate the translocation of the cytosolically oriented intermediate DolPP-GlcNAc2Man5, produced by ALG11, into the ER lumen where dolichol-linked oligosaccharides assembly continues. However, the intramembrane lipid transporter activity could not be confirmed in vitro.</text>
</comment>
<comment type="pathway">
    <text evidence="2">Protein modification; protein glycosylation.</text>
</comment>
<evidence type="ECO:0000256" key="9">
    <source>
        <dbReference type="RuleBase" id="RU365067"/>
    </source>
</evidence>
<feature type="transmembrane region" description="Helical" evidence="9">
    <location>
        <begin position="82"/>
        <end position="102"/>
    </location>
</feature>
<keyword evidence="4 9" id="KW-0812">Transmembrane</keyword>
<evidence type="ECO:0000256" key="4">
    <source>
        <dbReference type="ARBA" id="ARBA00022692"/>
    </source>
</evidence>
<evidence type="ECO:0000256" key="1">
    <source>
        <dbReference type="ARBA" id="ARBA00004477"/>
    </source>
</evidence>
<comment type="subcellular location">
    <subcellularLocation>
        <location evidence="1 9">Endoplasmic reticulum membrane</location>
        <topology evidence="1 9">Multi-pass membrane protein</topology>
    </subcellularLocation>
</comment>
<dbReference type="PANTHER" id="PTHR13117">
    <property type="entry name" value="ENDOPLASMIC RETICULUM MULTISPAN TRANSMEMBRANE PROTEIN-RELATED"/>
    <property type="match status" value="1"/>
</dbReference>
<dbReference type="Proteomes" id="UP000824469">
    <property type="component" value="Unassembled WGS sequence"/>
</dbReference>
<dbReference type="SUPFAM" id="SSF52540">
    <property type="entry name" value="P-loop containing nucleoside triphosphate hydrolases"/>
    <property type="match status" value="1"/>
</dbReference>
<feature type="transmembrane region" description="Helical" evidence="9">
    <location>
        <begin position="288"/>
        <end position="311"/>
    </location>
</feature>
<evidence type="ECO:0000256" key="6">
    <source>
        <dbReference type="ARBA" id="ARBA00022989"/>
    </source>
</evidence>
<feature type="transmembrane region" description="Helical" evidence="9">
    <location>
        <begin position="412"/>
        <end position="435"/>
    </location>
</feature>
<feature type="non-terminal residue" evidence="10">
    <location>
        <position position="531"/>
    </location>
</feature>
<keyword evidence="5" id="KW-0256">Endoplasmic reticulum</keyword>
<accession>A0AA38C8Z4</accession>
<keyword evidence="7 9" id="KW-0472">Membrane</keyword>
<keyword evidence="11" id="KW-1185">Reference proteome</keyword>
<evidence type="ECO:0000256" key="3">
    <source>
        <dbReference type="ARBA" id="ARBA00010288"/>
    </source>
</evidence>
<sequence length="531" mass="59219">IGGSHAEDTNRIVAVAWLTVPIGMVTSAASCTFVFWWQGLSLSEHYAQAVLIHGAACFLELLTEPLYILAQNLLLLELRVKAEAIATFVRCVTTYIMIINGIGKERGLVFAFSQIAYAVCLVLCYWGYFLGTPLFRNLAKKANTTVHLIPFGKRQGYYFDKQLLRSCLVFNLQSIQKLVLQEGEKMILVLFDTPYNQGVYGLVEKLGSLVVRSVFQPFEESAFTIFAKVAPGRLSGGKLALEHVLCLALKLVIMIGLFFITFGPSYSYILMRLLYGKKWSDGEASVALGYYCHYVMVLAINGTTEAFLNAVGTNRQLLWSNASLVLFSIIYVFLNILFVQRAGVVGLILANIINMLLRITYSTVFIRIFFKETSSFSVLKWLPSSRVLAGFCFAGVLTRISESKLVDHQNFFPLAAIHVSIGCACFAILSALIIIEAIPRSAKPTTLSISATVSFDSVSTSDIIQAKDKGWDVTIIDILYSLRDEYINMFVLDEANEMISRGFKDRIYDIFQILLAKIQVGVFFATMPQRL</sequence>
<feature type="transmembrane region" description="Helical" evidence="9">
    <location>
        <begin position="108"/>
        <end position="131"/>
    </location>
</feature>
<dbReference type="OMA" id="QANCINI"/>
<dbReference type="GO" id="GO:0034203">
    <property type="term" value="P:glycolipid translocation"/>
    <property type="evidence" value="ECO:0007669"/>
    <property type="project" value="TreeGrafter"/>
</dbReference>
<dbReference type="GO" id="GO:0006488">
    <property type="term" value="P:dolichol-linked oligosaccharide biosynthetic process"/>
    <property type="evidence" value="ECO:0007669"/>
    <property type="project" value="InterPro"/>
</dbReference>
<protein>
    <recommendedName>
        <fullName evidence="9">Protein RFT1 homolog</fullName>
    </recommendedName>
</protein>
<dbReference type="Gene3D" id="3.40.50.300">
    <property type="entry name" value="P-loop containing nucleotide triphosphate hydrolases"/>
    <property type="match status" value="1"/>
</dbReference>
<dbReference type="PANTHER" id="PTHR13117:SF5">
    <property type="entry name" value="PROTEIN RFT1 HOMOLOG"/>
    <property type="match status" value="1"/>
</dbReference>
<feature type="transmembrane region" description="Helical" evidence="9">
    <location>
        <begin position="318"/>
        <end position="338"/>
    </location>
</feature>
<dbReference type="GO" id="GO:0005789">
    <property type="term" value="C:endoplasmic reticulum membrane"/>
    <property type="evidence" value="ECO:0007669"/>
    <property type="project" value="UniProtKB-SubCell"/>
</dbReference>
<evidence type="ECO:0000313" key="10">
    <source>
        <dbReference type="EMBL" id="KAH9294691.1"/>
    </source>
</evidence>
<feature type="transmembrane region" description="Helical" evidence="9">
    <location>
        <begin position="49"/>
        <end position="70"/>
    </location>
</feature>
<name>A0AA38C8Z4_TAXCH</name>
<evidence type="ECO:0000256" key="8">
    <source>
        <dbReference type="ARBA" id="ARBA00045912"/>
    </source>
</evidence>
<keyword evidence="6 9" id="KW-1133">Transmembrane helix</keyword>